<dbReference type="InterPro" id="IPR003423">
    <property type="entry name" value="OMP_efflux"/>
</dbReference>
<sequence length="128" mass="14275">MARKKQAEEDYRIAFDHYQSVVINSFREVADGLNGLKNASTELDNQRQALTSADDALALSQAGYQTGRETILQPINARRLVLLARQNTVRAQTEMFRQTVRIMVATGGGLADAHVSTDQWRSVRLAAR</sequence>
<dbReference type="PANTHER" id="PTHR30203:SF33">
    <property type="entry name" value="BLR4455 PROTEIN"/>
    <property type="match status" value="1"/>
</dbReference>
<evidence type="ECO:0000313" key="3">
    <source>
        <dbReference type="Proteomes" id="UP000004319"/>
    </source>
</evidence>
<dbReference type="PANTHER" id="PTHR30203">
    <property type="entry name" value="OUTER MEMBRANE CATION EFFLUX PROTEIN"/>
    <property type="match status" value="1"/>
</dbReference>
<comment type="similarity">
    <text evidence="1">Belongs to the outer membrane factor (OMF) (TC 1.B.17) family.</text>
</comment>
<dbReference type="Gene3D" id="1.20.1600.10">
    <property type="entry name" value="Outer membrane efflux proteins (OEP)"/>
    <property type="match status" value="1"/>
</dbReference>
<evidence type="ECO:0000313" key="2">
    <source>
        <dbReference type="EMBL" id="GAA10462.1"/>
    </source>
</evidence>
<dbReference type="InterPro" id="IPR010131">
    <property type="entry name" value="MdtP/NodT-like"/>
</dbReference>
<gene>
    <name evidence="2" type="ORF">ATPR_3466</name>
</gene>
<keyword evidence="2" id="KW-0449">Lipoprotein</keyword>
<proteinExistence type="inferred from homology"/>
<comment type="caution">
    <text evidence="2">The sequence shown here is derived from an EMBL/GenBank/DDBJ whole genome shotgun (WGS) entry which is preliminary data.</text>
</comment>
<organism evidence="2 3">
    <name type="scientific">Acetobacter tropicalis NBRC 101654</name>
    <dbReference type="NCBI Taxonomy" id="749388"/>
    <lineage>
        <taxon>Bacteria</taxon>
        <taxon>Pseudomonadati</taxon>
        <taxon>Pseudomonadota</taxon>
        <taxon>Alphaproteobacteria</taxon>
        <taxon>Acetobacterales</taxon>
        <taxon>Acetobacteraceae</taxon>
        <taxon>Acetobacter</taxon>
    </lineage>
</organism>
<dbReference type="Pfam" id="PF02321">
    <property type="entry name" value="OEP"/>
    <property type="match status" value="1"/>
</dbReference>
<reference evidence="2 3" key="1">
    <citation type="journal article" date="2011" name="Biochem. Biophys. Res. Commun.">
        <title>Increased number of Arginine-based salt bridges contributes to the thermotolerance of thermotolerant acetic acid bacteria, Acetobacter tropicalis SKU1100.</title>
        <authorList>
            <person name="Matsutani M."/>
            <person name="Hirakawa H."/>
            <person name="Nishikura M."/>
            <person name="Soemphol W."/>
            <person name="Ali I.A.I."/>
            <person name="Yakushi T."/>
            <person name="Matsushita K."/>
        </authorList>
    </citation>
    <scope>NUCLEOTIDE SEQUENCE [LARGE SCALE GENOMIC DNA]</scope>
    <source>
        <strain evidence="2 3">NBRC 101654</strain>
    </source>
</reference>
<protein>
    <submittedName>
        <fullName evidence="2">RND efflux system, outer membrane lipoprotein, NodT family</fullName>
    </submittedName>
</protein>
<dbReference type="Proteomes" id="UP000004319">
    <property type="component" value="Unassembled WGS sequence"/>
</dbReference>
<name>F7VJB7_9PROT</name>
<dbReference type="SUPFAM" id="SSF56954">
    <property type="entry name" value="Outer membrane efflux proteins (OEP)"/>
    <property type="match status" value="1"/>
</dbReference>
<evidence type="ECO:0000256" key="1">
    <source>
        <dbReference type="ARBA" id="ARBA00007613"/>
    </source>
</evidence>
<dbReference type="GO" id="GO:0015562">
    <property type="term" value="F:efflux transmembrane transporter activity"/>
    <property type="evidence" value="ECO:0007669"/>
    <property type="project" value="InterPro"/>
</dbReference>
<dbReference type="EMBL" id="BABS01000283">
    <property type="protein sequence ID" value="GAA10462.1"/>
    <property type="molecule type" value="Genomic_DNA"/>
</dbReference>
<dbReference type="AlphaFoldDB" id="F7VJB7"/>
<accession>F7VJB7</accession>